<accession>A0ACC0EF52</accession>
<organism evidence="1 2">
    <name type="scientific">Puccinia striiformis f. sp. tritici</name>
    <dbReference type="NCBI Taxonomy" id="168172"/>
    <lineage>
        <taxon>Eukaryota</taxon>
        <taxon>Fungi</taxon>
        <taxon>Dikarya</taxon>
        <taxon>Basidiomycota</taxon>
        <taxon>Pucciniomycotina</taxon>
        <taxon>Pucciniomycetes</taxon>
        <taxon>Pucciniales</taxon>
        <taxon>Pucciniaceae</taxon>
        <taxon>Puccinia</taxon>
    </lineage>
</organism>
<evidence type="ECO:0000313" key="1">
    <source>
        <dbReference type="EMBL" id="KAI7951568.1"/>
    </source>
</evidence>
<dbReference type="EMBL" id="CM045871">
    <property type="protein sequence ID" value="KAI7951568.1"/>
    <property type="molecule type" value="Genomic_DNA"/>
</dbReference>
<name>A0ACC0EF52_9BASI</name>
<reference evidence="2" key="2">
    <citation type="journal article" date="2018" name="Mol. Plant Microbe Interact.">
        <title>Genome sequence resources for the wheat stripe rust pathogen (Puccinia striiformis f. sp. tritici) and the barley stripe rust pathogen (Puccinia striiformis f. sp. hordei).</title>
        <authorList>
            <person name="Xia C."/>
            <person name="Wang M."/>
            <person name="Yin C."/>
            <person name="Cornejo O.E."/>
            <person name="Hulbert S.H."/>
            <person name="Chen X."/>
        </authorList>
    </citation>
    <scope>NUCLEOTIDE SEQUENCE [LARGE SCALE GENOMIC DNA]</scope>
    <source>
        <strain evidence="2">93-210</strain>
    </source>
</reference>
<proteinExistence type="predicted"/>
<gene>
    <name evidence="1" type="ORF">MJO28_007252</name>
</gene>
<reference evidence="1 2" key="3">
    <citation type="journal article" date="2022" name="Microbiol. Spectr.">
        <title>Folding features and dynamics of 3D genome architecture in plant fungal pathogens.</title>
        <authorList>
            <person name="Xia C."/>
        </authorList>
    </citation>
    <scope>NUCLEOTIDE SEQUENCE [LARGE SCALE GENOMIC DNA]</scope>
    <source>
        <strain evidence="1 2">93-210</strain>
    </source>
</reference>
<keyword evidence="2" id="KW-1185">Reference proteome</keyword>
<evidence type="ECO:0000313" key="2">
    <source>
        <dbReference type="Proteomes" id="UP001060170"/>
    </source>
</evidence>
<reference evidence="2" key="1">
    <citation type="journal article" date="2018" name="BMC Genomics">
        <title>Genomic insights into host adaptation between the wheat stripe rust pathogen (Puccinia striiformis f. sp. tritici) and the barley stripe rust pathogen (Puccinia striiformis f. sp. hordei).</title>
        <authorList>
            <person name="Xia C."/>
            <person name="Wang M."/>
            <person name="Yin C."/>
            <person name="Cornejo O.E."/>
            <person name="Hulbert S.H."/>
            <person name="Chen X."/>
        </authorList>
    </citation>
    <scope>NUCLEOTIDE SEQUENCE [LARGE SCALE GENOMIC DNA]</scope>
    <source>
        <strain evidence="2">93-210</strain>
    </source>
</reference>
<dbReference type="Proteomes" id="UP001060170">
    <property type="component" value="Chromosome 7"/>
</dbReference>
<comment type="caution">
    <text evidence="1">The sequence shown here is derived from an EMBL/GenBank/DDBJ whole genome shotgun (WGS) entry which is preliminary data.</text>
</comment>
<sequence length="1177" mass="135111">MQVSQGQQMVKVILLAAFCSRATQCMDTSPLLGKNGAEDWWKGHPSESFKYVVKRPQGKWLEGDEVMDKPSFSQADIQQYFKSIRQISKPSPGLSAKPKNEAQSSSDKVPVNPYWTTLRMNSMAEDVEILTGELDRLAKAIVYRKFTDGIRRTLETIDNTILAENVRDLQVVHHCFKEYMEWQLKSWASTIGVPMEKLIADKKLSWRKKPSPGEEEALEIGPGTIVTLFPTDRLEKVSVELCSRFSNLYVDIKHKDRDFWTLHRIYIQTVDQAYRHGLMGAEDYTRLVKAPGYASAAGRNMFLDFTHSEEDYKNPLLRNSDILLGLSYSSPFVNMLNVIDHREKARFLHQIIKLDALEYVNNVHSGFAESSLVTSFKKLFETDYLLKSLEETQLWNAPTGQWVQKYLQTIIKIFMDDRIWYKNSGNNEGIRIMGQILKFVDENFLQSGSELQTIASIRGIYGDRLRNRIELLSARARAIVELEKIYIYLNKGFPLQNHRRFEKPIPPLEELALIRNHIENLPSQEAYQKVIEIQDDRQKAKCKKEINDHINGLRDEISKFAQQHSGYGLPWLFGSSRYQRIIVIVLSALCILSAQCMESKALLGEKSAVDRGKGAVTAVSLDDVFIHPKGQGFRRYQSMDKPTTSAGDIQQYLYSNRQITKPAPGLSKTHLNHMVGNVKHGAQGSSYGGSADQPYWPAMHINSLAEDFEKMSEELDKFARDMRERKYSPGYYSGTVTGQREAIDKPKLDENVKDLEAVRDSLKSYIEYWLVNWAAENHISKNKIFVAKKNSSGKKSPAAGAQEPLDLEPGTIMTLFPEDRLDNVSKSLRGRFNNLDDNDRDFATLHRIYIQLIDQAYKHGVIGISAFHKSMTARDFASVAGRNMFLHFSRSAKEYKNPLFKNGDILLELWYASPFVNMMNVFLPKEKARFLYQIIKSDALEYILTKPAGLAEDNLEVAFKALFKSDLLLTVLEDKTLWNEYNALQADIYLQKILTIFRDNRSWLKDPGNNEAIRIMGQILKFVDEYNMEPETKFEKLRRAMFKDSSIRNKVNLLSSRAHAVVELEKISNYLREDFPLKNDSIFPKPISTLEEIDLIARQLDHLPAQERYRQVIKVQQEPYKTNFEAEIKAKMDALWTQIDEVHKKCSKPSKSEGPGFLQRIFKGKGKGKLKEIAYHS</sequence>
<protein>
    <submittedName>
        <fullName evidence="1">Uncharacterized protein</fullName>
    </submittedName>
</protein>